<evidence type="ECO:0000313" key="2">
    <source>
        <dbReference type="Proteomes" id="UP000683559"/>
    </source>
</evidence>
<proteinExistence type="predicted"/>
<keyword evidence="2" id="KW-1185">Reference proteome</keyword>
<dbReference type="RefSeq" id="WP_217289189.1">
    <property type="nucleotide sequence ID" value="NZ_CP077683.1"/>
</dbReference>
<gene>
    <name evidence="1" type="ORF">KP001_09030</name>
</gene>
<dbReference type="EMBL" id="CP077683">
    <property type="protein sequence ID" value="QXE92641.1"/>
    <property type="molecule type" value="Genomic_DNA"/>
</dbReference>
<name>A0ABX8LNX1_9BACT</name>
<dbReference type="Proteomes" id="UP000683559">
    <property type="component" value="Chromosome"/>
</dbReference>
<evidence type="ECO:0000313" key="1">
    <source>
        <dbReference type="EMBL" id="QXE92641.1"/>
    </source>
</evidence>
<sequence>MLAEIGMPAGDFVRLKEEFSAENLPDWSASEVCYGSLAYCCMRSNGCPGRDEALRRVYPGMQWEDVLREYFSRKKRLAEAILTAAKGDKSE</sequence>
<accession>A0ABX8LNX1</accession>
<organism evidence="1 2">
    <name type="scientific">Geomonas subterranea</name>
    <dbReference type="NCBI Taxonomy" id="2847989"/>
    <lineage>
        <taxon>Bacteria</taxon>
        <taxon>Pseudomonadati</taxon>
        <taxon>Thermodesulfobacteriota</taxon>
        <taxon>Desulfuromonadia</taxon>
        <taxon>Geobacterales</taxon>
        <taxon>Geobacteraceae</taxon>
        <taxon>Geomonas</taxon>
    </lineage>
</organism>
<protein>
    <submittedName>
        <fullName evidence="1">Uncharacterized protein</fullName>
    </submittedName>
</protein>
<reference evidence="1 2" key="1">
    <citation type="submission" date="2021-06" db="EMBL/GenBank/DDBJ databases">
        <title>Gemonas diversity in paddy soil.</title>
        <authorList>
            <person name="Liu G."/>
        </authorList>
    </citation>
    <scope>NUCLEOTIDE SEQUENCE [LARGE SCALE GENOMIC DNA]</scope>
    <source>
        <strain evidence="1 2">RG2</strain>
    </source>
</reference>